<dbReference type="EMBL" id="MQVM01000009">
    <property type="protein sequence ID" value="ONH74662.1"/>
    <property type="molecule type" value="Genomic_DNA"/>
</dbReference>
<comment type="caution">
    <text evidence="9">The sequence shown here is derived from an EMBL/GenBank/DDBJ whole genome shotgun (WGS) entry which is preliminary data.</text>
</comment>
<dbReference type="Proteomes" id="UP000189274">
    <property type="component" value="Unassembled WGS sequence"/>
</dbReference>
<dbReference type="GO" id="GO:0005763">
    <property type="term" value="C:mitochondrial small ribosomal subunit"/>
    <property type="evidence" value="ECO:0007669"/>
    <property type="project" value="TreeGrafter"/>
</dbReference>
<keyword evidence="4" id="KW-0408">Iron</keyword>
<comment type="function">
    <text evidence="7">Mitochondrial ribosome (mitoribosome) assembly factor. Binds at the interface of the head and body domains of the mitochondrial small ribosomal subunit (mt-SSU), occluding the mRNA channel and preventing compaction of the head domain towards the body. Probable inactive methyltransferase: retains the characteristic folding and ability to bind S-adenosyl-L-methionine, but it probably lost its methyltransferase activity.</text>
</comment>
<evidence type="ECO:0000313" key="10">
    <source>
        <dbReference type="Proteomes" id="UP000189274"/>
    </source>
</evidence>
<dbReference type="SUPFAM" id="SSF53335">
    <property type="entry name" value="S-adenosyl-L-methionine-dependent methyltransferases"/>
    <property type="match status" value="1"/>
</dbReference>
<dbReference type="GO" id="GO:0051536">
    <property type="term" value="F:iron-sulfur cluster binding"/>
    <property type="evidence" value="ECO:0007669"/>
    <property type="project" value="UniProtKB-KW"/>
</dbReference>
<dbReference type="GO" id="GO:0003735">
    <property type="term" value="F:structural constituent of ribosome"/>
    <property type="evidence" value="ECO:0007669"/>
    <property type="project" value="TreeGrafter"/>
</dbReference>
<keyword evidence="3" id="KW-0809">Transit peptide</keyword>
<dbReference type="PANTHER" id="PTHR13184">
    <property type="entry name" value="37S RIBOSOMAL PROTEIN S22"/>
    <property type="match status" value="1"/>
</dbReference>
<dbReference type="InterPro" id="IPR015324">
    <property type="entry name" value="Ribosomal_Rsm22-like"/>
</dbReference>
<sequence>MLRQFSLRIRITQKHFLVPKCKFRFLSSESRAKISIEDPELFYESENQLSNDATQLKFAHRASGQTFGQLVEEANNDRDPLHNTRVITPEEALEGVDPRYRDPETGELLEGATSRDARLHPETLWGRVNQKQVHVPSMFADVIQNNLLFQYEPKVLKEHVVNWYTTINEKGVRETVNSELEADVTIAASFAQDYAVSYQVLDEFVKRVGKQNVEKEIHSVLDVGLGPSTGMLALNEIMGDEWNPKRKDSVVFGDFNMARRSKIFLSRQVNENLPRIDGMDSYEDEYTYENNNEIEDENPLIEEDKPYVGKVKTKLLKVKTVILDKLRPVQTKYDLIIVSYQLLKDLENFPFEVDAKLDQYVRRLNPGGHLVIIERGNPLGAEIIARARQIILRPENYPGQTEKIPRPYKSSAKKLSAKEQLRLSRLSPEEKALAMKNLEPELLENFDIIEQETEAEDLDKLDEPIDLSVIAPCSHHGKCPLQFFDPQVYLYGKIGKKLKFCSYSVNVHRPKYLLELKRGKKLAVKWTAPNSGVGIDGLAKPGRGREGGNDYETASYSYLMVTRSREDADKLEQLRQKITEVGVLERPVGYQPQSREEYPRLLSQPLKKKGFVIMDVCAPSGHVEKWHVSKSLGKSEYHDARKSNMGDLWALGKKSANQSTKENTFYFDKIKEKRENIRKHKKRDSTRLKRKIKKEYKEALEADADDLEGNLVRMAKIDVYEFLQKPKEEEKMKDKQSYLSPEKCNTIYWKSEKYPNHSYRPINSCRKASDCTTKCEFILIGVANITKLKEIGESLRNYITDKTIIFLDASHAVGLEYLVREWYPDNAVVSIICEAVTKIIEYNDKYEFCHLGNKVATAIGSTVPDNSKLVQDTLAGSGNEKLVEFTNLLLTNGVHPCIIIPEKVKPTLNYYVWKQILTLVPFGVLSLIYGQLSLENRKHYRLLNKTFHDILRLAVKQCPTEFPNIADEKGTQKLFDYLLNQFNQTHSQYKIKDFTGKLLPSSQDELLEIPLCVYNYKKNFTTQTSLCLSQMINFAGKRNIDIPYIECIESFYMELEELSKQGVFNWVEKMPHRSLVAQVSQASHVKYDISASSLVSSVGGSIQSGIQTPTSVIDITNRSSLKNTYSSDPELISQAYQYVPAPLPQRFLVTGKPHVEHPRFRNVPEKGTNGREISYHQIKDLTYPGTKGSTAGNSLVQAQKHIYQYTNLNRTFENVNNRYGHYDSLNPFKQFSGFTDEIKFDGNEMHTVQKTKKSVVHTVDMVHTGEYHSIPGKKTLGAKKDEDRDNSNGMGNRNLEYINMEDDNNGE</sequence>
<feature type="region of interest" description="Disordered" evidence="8">
    <location>
        <begin position="1270"/>
        <end position="1307"/>
    </location>
</feature>
<dbReference type="Pfam" id="PF09243">
    <property type="entry name" value="Rsm22"/>
    <property type="match status" value="1"/>
</dbReference>
<dbReference type="GO" id="GO:0006412">
    <property type="term" value="P:translation"/>
    <property type="evidence" value="ECO:0007669"/>
    <property type="project" value="InterPro"/>
</dbReference>
<organism evidence="9 10">
    <name type="scientific">Pichia kudriavzevii</name>
    <name type="common">Yeast</name>
    <name type="synonym">Issatchenkia orientalis</name>
    <dbReference type="NCBI Taxonomy" id="4909"/>
    <lineage>
        <taxon>Eukaryota</taxon>
        <taxon>Fungi</taxon>
        <taxon>Dikarya</taxon>
        <taxon>Ascomycota</taxon>
        <taxon>Saccharomycotina</taxon>
        <taxon>Pichiomycetes</taxon>
        <taxon>Pichiales</taxon>
        <taxon>Pichiaceae</taxon>
        <taxon>Pichia</taxon>
    </lineage>
</organism>
<keyword evidence="2" id="KW-0479">Metal-binding</keyword>
<comment type="subcellular location">
    <subcellularLocation>
        <location evidence="1">Mitochondrion</location>
    </subcellularLocation>
</comment>
<evidence type="ECO:0000256" key="2">
    <source>
        <dbReference type="ARBA" id="ARBA00022723"/>
    </source>
</evidence>
<evidence type="ECO:0000256" key="7">
    <source>
        <dbReference type="ARBA" id="ARBA00045681"/>
    </source>
</evidence>
<dbReference type="InterPro" id="IPR029063">
    <property type="entry name" value="SAM-dependent_MTases_sf"/>
</dbReference>
<evidence type="ECO:0000256" key="3">
    <source>
        <dbReference type="ARBA" id="ARBA00022946"/>
    </source>
</evidence>
<dbReference type="PANTHER" id="PTHR13184:SF5">
    <property type="entry name" value="METHYLTRANSFERASE-LIKE PROTEIN 17, MITOCHONDRIAL"/>
    <property type="match status" value="1"/>
</dbReference>
<evidence type="ECO:0000256" key="4">
    <source>
        <dbReference type="ARBA" id="ARBA00023004"/>
    </source>
</evidence>
<evidence type="ECO:0000256" key="5">
    <source>
        <dbReference type="ARBA" id="ARBA00023014"/>
    </source>
</evidence>
<dbReference type="GO" id="GO:0008168">
    <property type="term" value="F:methyltransferase activity"/>
    <property type="evidence" value="ECO:0007669"/>
    <property type="project" value="InterPro"/>
</dbReference>
<evidence type="ECO:0000313" key="9">
    <source>
        <dbReference type="EMBL" id="ONH74662.1"/>
    </source>
</evidence>
<evidence type="ECO:0000256" key="8">
    <source>
        <dbReference type="SAM" id="MobiDB-lite"/>
    </source>
</evidence>
<name>A0A1V2LNA9_PICKU</name>
<dbReference type="GO" id="GO:0046872">
    <property type="term" value="F:metal ion binding"/>
    <property type="evidence" value="ECO:0007669"/>
    <property type="project" value="UniProtKB-KW"/>
</dbReference>
<reference evidence="10" key="1">
    <citation type="journal article" date="2017" name="Genome Announc.">
        <title>Genome sequences of Cyberlindnera fabianii 65, Pichia kudriavzevii 129, and Saccharomyces cerevisiae 131 isolated from fermented masau fruits in Zimbabwe.</title>
        <authorList>
            <person name="van Rijswijck I.M.H."/>
            <person name="Derks M.F.L."/>
            <person name="Abee T."/>
            <person name="de Ridder D."/>
            <person name="Smid E.J."/>
        </authorList>
    </citation>
    <scope>NUCLEOTIDE SEQUENCE [LARGE SCALE GENOMIC DNA]</scope>
    <source>
        <strain evidence="10">129</strain>
    </source>
</reference>
<gene>
    <name evidence="9" type="ORF">BOH78_2309</name>
</gene>
<evidence type="ECO:0000256" key="6">
    <source>
        <dbReference type="ARBA" id="ARBA00023128"/>
    </source>
</evidence>
<keyword evidence="5" id="KW-0411">Iron-sulfur</keyword>
<evidence type="ECO:0000256" key="1">
    <source>
        <dbReference type="ARBA" id="ARBA00004173"/>
    </source>
</evidence>
<evidence type="ECO:0008006" key="11">
    <source>
        <dbReference type="Google" id="ProtNLM"/>
    </source>
</evidence>
<dbReference type="VEuPathDB" id="FungiDB:C5L36_0D03150"/>
<dbReference type="InterPro" id="IPR052571">
    <property type="entry name" value="Mt_RNA_Methyltransferase"/>
</dbReference>
<protein>
    <recommendedName>
        <fullName evidence="11">37S ribosomal protein S22</fullName>
    </recommendedName>
</protein>
<keyword evidence="6" id="KW-0496">Mitochondrion</keyword>
<proteinExistence type="predicted"/>
<accession>A0A1V2LNA9</accession>